<dbReference type="EMBL" id="JARPOI010000002">
    <property type="protein sequence ID" value="KAJ9187684.1"/>
    <property type="molecule type" value="Genomic_DNA"/>
</dbReference>
<accession>A0ABQ9N572</accession>
<evidence type="ECO:0000313" key="2">
    <source>
        <dbReference type="EMBL" id="KAJ9187684.1"/>
    </source>
</evidence>
<proteinExistence type="predicted"/>
<feature type="region of interest" description="Disordered" evidence="1">
    <location>
        <begin position="118"/>
        <end position="153"/>
    </location>
</feature>
<dbReference type="PANTHER" id="PTHR36746">
    <property type="entry name" value="BNAC04G51760D PROTEIN"/>
    <property type="match status" value="1"/>
</dbReference>
<name>A0ABQ9N572_HEVBR</name>
<dbReference type="PANTHER" id="PTHR36746:SF3">
    <property type="entry name" value="DUF4005 DOMAIN-CONTAINING PROTEIN"/>
    <property type="match status" value="1"/>
</dbReference>
<evidence type="ECO:0000313" key="3">
    <source>
        <dbReference type="Proteomes" id="UP001174677"/>
    </source>
</evidence>
<keyword evidence="3" id="KW-1185">Reference proteome</keyword>
<gene>
    <name evidence="2" type="ORF">P3X46_003109</name>
</gene>
<reference evidence="2" key="1">
    <citation type="journal article" date="2023" name="Plant Biotechnol. J.">
        <title>Chromosome-level wild Hevea brasiliensis genome provides new tools for genomic-assisted breeding and valuable loci to elevate rubber yield.</title>
        <authorList>
            <person name="Cheng H."/>
            <person name="Song X."/>
            <person name="Hu Y."/>
            <person name="Wu T."/>
            <person name="Yang Q."/>
            <person name="An Z."/>
            <person name="Feng S."/>
            <person name="Deng Z."/>
            <person name="Wu W."/>
            <person name="Zeng X."/>
            <person name="Tu M."/>
            <person name="Wang X."/>
            <person name="Huang H."/>
        </authorList>
    </citation>
    <scope>NUCLEOTIDE SEQUENCE</scope>
    <source>
        <strain evidence="2">MT/VB/25A 57/8</strain>
    </source>
</reference>
<comment type="caution">
    <text evidence="2">The sequence shown here is derived from an EMBL/GenBank/DDBJ whole genome shotgun (WGS) entry which is preliminary data.</text>
</comment>
<feature type="compositionally biased region" description="Low complexity" evidence="1">
    <location>
        <begin position="42"/>
        <end position="54"/>
    </location>
</feature>
<sequence>MEKKGNSCPMDVFEKIYKAVTVFPAFHAIRRISHLVQHSRSDSPASKSSPPASSVKIIDIQSKSPSSKHPKSPRNEKVATAVPIIFDYSSQNEKPKPDTPPEPFQKNTQIAKVASKIEREATPRNTIAGEVNKVNPKGKLEKESGKSGVHIEDRFTEYINRTKLNIRTMSKSSEGNSGSGKDKDKLSDNSSGKDKFSDYIDRTKNKLRTTSGNGDEERK</sequence>
<feature type="region of interest" description="Disordered" evidence="1">
    <location>
        <begin position="165"/>
        <end position="219"/>
    </location>
</feature>
<protein>
    <recommendedName>
        <fullName evidence="4">DUF4005 domain-containing protein</fullName>
    </recommendedName>
</protein>
<evidence type="ECO:0008006" key="4">
    <source>
        <dbReference type="Google" id="ProtNLM"/>
    </source>
</evidence>
<evidence type="ECO:0000256" key="1">
    <source>
        <dbReference type="SAM" id="MobiDB-lite"/>
    </source>
</evidence>
<feature type="compositionally biased region" description="Basic and acidic residues" evidence="1">
    <location>
        <begin position="180"/>
        <end position="204"/>
    </location>
</feature>
<organism evidence="2 3">
    <name type="scientific">Hevea brasiliensis</name>
    <name type="common">Para rubber tree</name>
    <name type="synonym">Siphonia brasiliensis</name>
    <dbReference type="NCBI Taxonomy" id="3981"/>
    <lineage>
        <taxon>Eukaryota</taxon>
        <taxon>Viridiplantae</taxon>
        <taxon>Streptophyta</taxon>
        <taxon>Embryophyta</taxon>
        <taxon>Tracheophyta</taxon>
        <taxon>Spermatophyta</taxon>
        <taxon>Magnoliopsida</taxon>
        <taxon>eudicotyledons</taxon>
        <taxon>Gunneridae</taxon>
        <taxon>Pentapetalae</taxon>
        <taxon>rosids</taxon>
        <taxon>fabids</taxon>
        <taxon>Malpighiales</taxon>
        <taxon>Euphorbiaceae</taxon>
        <taxon>Crotonoideae</taxon>
        <taxon>Micrandreae</taxon>
        <taxon>Hevea</taxon>
    </lineage>
</organism>
<dbReference type="Proteomes" id="UP001174677">
    <property type="component" value="Chromosome 2"/>
</dbReference>
<feature type="region of interest" description="Disordered" evidence="1">
    <location>
        <begin position="37"/>
        <end position="79"/>
    </location>
</feature>
<feature type="compositionally biased region" description="Basic and acidic residues" evidence="1">
    <location>
        <begin position="138"/>
        <end position="153"/>
    </location>
</feature>